<feature type="compositionally biased region" description="Low complexity" evidence="1">
    <location>
        <begin position="55"/>
        <end position="79"/>
    </location>
</feature>
<keyword evidence="2" id="KW-0732">Signal</keyword>
<dbReference type="EMBL" id="JANBUM010000184">
    <property type="protein sequence ID" value="KAJ2782157.1"/>
    <property type="molecule type" value="Genomic_DNA"/>
</dbReference>
<evidence type="ECO:0000313" key="4">
    <source>
        <dbReference type="Proteomes" id="UP001140172"/>
    </source>
</evidence>
<feature type="chain" id="PRO_5040841507" evidence="2">
    <location>
        <begin position="22"/>
        <end position="166"/>
    </location>
</feature>
<gene>
    <name evidence="3" type="ORF">GGI15_002999</name>
</gene>
<dbReference type="AlphaFoldDB" id="A0A9W8HHL0"/>
<protein>
    <submittedName>
        <fullName evidence="3">Uncharacterized protein</fullName>
    </submittedName>
</protein>
<accession>A0A9W8HHL0</accession>
<sequence length="166" mass="15587">MYKSSVALFVFVAAAAAAGDSSPVVVAAPNAPPAVPNVAPMPVAPMAAPMPPAAVPGAGAAPAASNPAAAKPAAGAKPVDSANNMADGAKNKDAGAAGDKKPQATAPAGPAKGVKNGAPASSPAPSPKSPVVKQDTKVDSASGADSLSVSSFAAAVMAVAAFSAFY</sequence>
<feature type="compositionally biased region" description="Basic and acidic residues" evidence="1">
    <location>
        <begin position="89"/>
        <end position="102"/>
    </location>
</feature>
<evidence type="ECO:0000256" key="1">
    <source>
        <dbReference type="SAM" id="MobiDB-lite"/>
    </source>
</evidence>
<feature type="compositionally biased region" description="Low complexity" evidence="1">
    <location>
        <begin position="129"/>
        <end position="143"/>
    </location>
</feature>
<feature type="signal peptide" evidence="2">
    <location>
        <begin position="1"/>
        <end position="21"/>
    </location>
</feature>
<proteinExistence type="predicted"/>
<organism evidence="3 4">
    <name type="scientific">Coemansia interrupta</name>
    <dbReference type="NCBI Taxonomy" id="1126814"/>
    <lineage>
        <taxon>Eukaryota</taxon>
        <taxon>Fungi</taxon>
        <taxon>Fungi incertae sedis</taxon>
        <taxon>Zoopagomycota</taxon>
        <taxon>Kickxellomycotina</taxon>
        <taxon>Kickxellomycetes</taxon>
        <taxon>Kickxellales</taxon>
        <taxon>Kickxellaceae</taxon>
        <taxon>Coemansia</taxon>
    </lineage>
</organism>
<feature type="region of interest" description="Disordered" evidence="1">
    <location>
        <begin position="54"/>
        <end position="143"/>
    </location>
</feature>
<keyword evidence="4" id="KW-1185">Reference proteome</keyword>
<name>A0A9W8HHL0_9FUNG</name>
<evidence type="ECO:0000313" key="3">
    <source>
        <dbReference type="EMBL" id="KAJ2782157.1"/>
    </source>
</evidence>
<reference evidence="3" key="1">
    <citation type="submission" date="2022-07" db="EMBL/GenBank/DDBJ databases">
        <title>Phylogenomic reconstructions and comparative analyses of Kickxellomycotina fungi.</title>
        <authorList>
            <person name="Reynolds N.K."/>
            <person name="Stajich J.E."/>
            <person name="Barry K."/>
            <person name="Grigoriev I.V."/>
            <person name="Crous P."/>
            <person name="Smith M.E."/>
        </authorList>
    </citation>
    <scope>NUCLEOTIDE SEQUENCE</scope>
    <source>
        <strain evidence="3">BCRC 34489</strain>
    </source>
</reference>
<dbReference type="Proteomes" id="UP001140172">
    <property type="component" value="Unassembled WGS sequence"/>
</dbReference>
<evidence type="ECO:0000256" key="2">
    <source>
        <dbReference type="SAM" id="SignalP"/>
    </source>
</evidence>
<comment type="caution">
    <text evidence="3">The sequence shown here is derived from an EMBL/GenBank/DDBJ whole genome shotgun (WGS) entry which is preliminary data.</text>
</comment>